<dbReference type="RefSeq" id="WP_358347720.1">
    <property type="nucleotide sequence ID" value="NZ_JBEZFP010000003.1"/>
</dbReference>
<keyword evidence="3" id="KW-1185">Reference proteome</keyword>
<name>A0ABV3DB58_9ACTN</name>
<proteinExistence type="predicted"/>
<dbReference type="InterPro" id="IPR011059">
    <property type="entry name" value="Metal-dep_hydrolase_composite"/>
</dbReference>
<dbReference type="Proteomes" id="UP001551482">
    <property type="component" value="Unassembled WGS sequence"/>
</dbReference>
<dbReference type="Gene3D" id="2.30.40.10">
    <property type="entry name" value="Urease, subunit C, domain 1"/>
    <property type="match status" value="1"/>
</dbReference>
<evidence type="ECO:0000259" key="1">
    <source>
        <dbReference type="Pfam" id="PF07969"/>
    </source>
</evidence>
<dbReference type="PANTHER" id="PTHR11647">
    <property type="entry name" value="HYDRANTOINASE/DIHYDROPYRIMIDINASE FAMILY MEMBER"/>
    <property type="match status" value="1"/>
</dbReference>
<reference evidence="2 3" key="1">
    <citation type="submission" date="2024-06" db="EMBL/GenBank/DDBJ databases">
        <title>The Natural Products Discovery Center: Release of the First 8490 Sequenced Strains for Exploring Actinobacteria Biosynthetic Diversity.</title>
        <authorList>
            <person name="Kalkreuter E."/>
            <person name="Kautsar S.A."/>
            <person name="Yang D."/>
            <person name="Bader C.D."/>
            <person name="Teijaro C.N."/>
            <person name="Fluegel L."/>
            <person name="Davis C.M."/>
            <person name="Simpson J.R."/>
            <person name="Lauterbach L."/>
            <person name="Steele A.D."/>
            <person name="Gui C."/>
            <person name="Meng S."/>
            <person name="Li G."/>
            <person name="Viehrig K."/>
            <person name="Ye F."/>
            <person name="Su P."/>
            <person name="Kiefer A.F."/>
            <person name="Nichols A."/>
            <person name="Cepeda A.J."/>
            <person name="Yan W."/>
            <person name="Fan B."/>
            <person name="Jiang Y."/>
            <person name="Adhikari A."/>
            <person name="Zheng C.-J."/>
            <person name="Schuster L."/>
            <person name="Cowan T.M."/>
            <person name="Smanski M.J."/>
            <person name="Chevrette M.G."/>
            <person name="De Carvalho L.P.S."/>
            <person name="Shen B."/>
        </authorList>
    </citation>
    <scope>NUCLEOTIDE SEQUENCE [LARGE SCALE GENOMIC DNA]</scope>
    <source>
        <strain evidence="2 3">NPDC048946</strain>
    </source>
</reference>
<evidence type="ECO:0000313" key="3">
    <source>
        <dbReference type="Proteomes" id="UP001551482"/>
    </source>
</evidence>
<dbReference type="InterPro" id="IPR013108">
    <property type="entry name" value="Amidohydro_3"/>
</dbReference>
<dbReference type="SUPFAM" id="SSF51556">
    <property type="entry name" value="Metallo-dependent hydrolases"/>
    <property type="match status" value="1"/>
</dbReference>
<dbReference type="CDD" id="cd01297">
    <property type="entry name" value="D-aminoacylase"/>
    <property type="match status" value="1"/>
</dbReference>
<dbReference type="SUPFAM" id="SSF51338">
    <property type="entry name" value="Composite domain of metallo-dependent hydrolases"/>
    <property type="match status" value="1"/>
</dbReference>
<dbReference type="InterPro" id="IPR032466">
    <property type="entry name" value="Metal_Hydrolase"/>
</dbReference>
<organism evidence="2 3">
    <name type="scientific">Streptodolium elevatio</name>
    <dbReference type="NCBI Taxonomy" id="3157996"/>
    <lineage>
        <taxon>Bacteria</taxon>
        <taxon>Bacillati</taxon>
        <taxon>Actinomycetota</taxon>
        <taxon>Actinomycetes</taxon>
        <taxon>Kitasatosporales</taxon>
        <taxon>Streptomycetaceae</taxon>
        <taxon>Streptodolium</taxon>
    </lineage>
</organism>
<feature type="domain" description="Amidohydrolase 3" evidence="1">
    <location>
        <begin position="46"/>
        <end position="552"/>
    </location>
</feature>
<evidence type="ECO:0000313" key="2">
    <source>
        <dbReference type="EMBL" id="MEU8132229.1"/>
    </source>
</evidence>
<dbReference type="Gene3D" id="3.20.20.140">
    <property type="entry name" value="Metal-dependent hydrolases"/>
    <property type="match status" value="2"/>
</dbReference>
<dbReference type="EMBL" id="JBEZFP010000003">
    <property type="protein sequence ID" value="MEU8132229.1"/>
    <property type="molecule type" value="Genomic_DNA"/>
</dbReference>
<sequence>MHDLVIRGGTVVDGTGATARTADVAVRDGRVVAVGDRSGIGAGRTEIDADGALVTPGWVDIHTHFDGQVTWDDLLTPACWHGVTTVVTGNCGVGFAPCRPDERRRLIELMEGVEDIPGTALHEGMQWHWESFPEYLDYLATRRIVMDVGTQISHGPVRTYVMGERGARNEPATPEDIAAMAAIVREAMEAGALGFTTSRTIMHRAIDGEPVPGTYAAEDELFGIGAALREAGHGVFEVAPAGVAGEDDLAPSREVAWMRRLAAAIGRPVAYGMTQSNASPALYRDLLAETQAAADAGAEVWMQVAGRATGLIFSLETTYHPLRGRPTFDALAALPMTERVARLRTAEVRDAILGESGAQSSLLSAFGDRIVPIGDEVDYEPAYEDSVVARAKREGREPDAVLYDLMLERDGRRMFMIPILNYADGSLEPVREMLLHPRSVFGLGDAGAHCATICDASMTTTMLTHWARDRSRGDRLPLELAVKKMTSDTAALYGLRDRGSLAPGMRADLNVIDLERLRTHPPEVLYDLPGDCPRLIQRADGYIATAVAGSVTFREGEHTGELPGTLIRGRRS</sequence>
<dbReference type="PANTHER" id="PTHR11647:SF1">
    <property type="entry name" value="COLLAPSIN RESPONSE MEDIATOR PROTEIN"/>
    <property type="match status" value="1"/>
</dbReference>
<dbReference type="InterPro" id="IPR050378">
    <property type="entry name" value="Metallo-dep_Hydrolases_sf"/>
</dbReference>
<comment type="caution">
    <text evidence="2">The sequence shown here is derived from an EMBL/GenBank/DDBJ whole genome shotgun (WGS) entry which is preliminary data.</text>
</comment>
<dbReference type="Pfam" id="PF07969">
    <property type="entry name" value="Amidohydro_3"/>
    <property type="match status" value="1"/>
</dbReference>
<protein>
    <submittedName>
        <fullName evidence="2">Amidohydrolase family protein</fullName>
    </submittedName>
</protein>
<accession>A0ABV3DB58</accession>
<gene>
    <name evidence="2" type="ORF">AB0C36_01845</name>
</gene>